<evidence type="ECO:0000259" key="4">
    <source>
        <dbReference type="Pfam" id="PF21385"/>
    </source>
</evidence>
<dbReference type="CDD" id="cd06850">
    <property type="entry name" value="biotinyl_domain"/>
    <property type="match status" value="1"/>
</dbReference>
<evidence type="ECO:0000313" key="6">
    <source>
        <dbReference type="Proteomes" id="UP000683000"/>
    </source>
</evidence>
<evidence type="ECO:0000259" key="3">
    <source>
        <dbReference type="Pfam" id="PF08326"/>
    </source>
</evidence>
<dbReference type="PROSITE" id="PS00188">
    <property type="entry name" value="BIOTIN"/>
    <property type="match status" value="1"/>
</dbReference>
<keyword evidence="6" id="KW-1185">Reference proteome</keyword>
<proteinExistence type="predicted"/>
<dbReference type="InterPro" id="IPR011053">
    <property type="entry name" value="Single_hybrid_motif"/>
</dbReference>
<dbReference type="PANTHER" id="PTHR45728">
    <property type="entry name" value="ACETYL-COA CARBOXYLASE, ISOFORM A"/>
    <property type="match status" value="1"/>
</dbReference>
<feature type="domain" description="Acetyl-CoA carboxylase central" evidence="3">
    <location>
        <begin position="104"/>
        <end position="383"/>
    </location>
</feature>
<dbReference type="InterPro" id="IPR013537">
    <property type="entry name" value="AcCoA_COase_cen"/>
</dbReference>
<dbReference type="Pfam" id="PF08326">
    <property type="entry name" value="ACC_central"/>
    <property type="match status" value="1"/>
</dbReference>
<sequence length="395" mass="43782">MVGARPLADGGLLILLDGRSHSVYWREEVGALRLMVDSKTSLIEQENDPTRLRSPSPGKLIRLLVDSGDHINAGEQYAEIEVMKMYMPLVAAEDGIVQFVKQPSFLSTLSGCMPSKLEEGIRSAIDSAKSRGDAHEFPAVRIKKVLEHYVQDTILPQDRAMFWKQLAPLFDVLEKFMGGLKGHEVHTIASLLSAYESMEKLFGGNIKARVLSLREQNKDDLDKVAALVLSHTRAQSKSRLVLSILDYIKSSGLPVSAVESWLHKVLNDLAGLESNRQLLSLLKAREVLILGEMPSYEERLVQMEAILKASATSSVYGEQGTTNRTPSTEILRELSDSRYTVYDVLPSVFSHADPVVTLAAFEVYVCRAYRAYSLLSIDYEEGDGPDDIELPSALT</sequence>
<feature type="domain" description="Acetyl-CoA carboxylase BT" evidence="4">
    <location>
        <begin position="2"/>
        <end position="44"/>
    </location>
</feature>
<reference evidence="5" key="1">
    <citation type="submission" date="2021-03" db="EMBL/GenBank/DDBJ databases">
        <title>Evolutionary innovations through gain and loss of genes in the ectomycorrhizal Boletales.</title>
        <authorList>
            <person name="Wu G."/>
            <person name="Miyauchi S."/>
            <person name="Morin E."/>
            <person name="Yang Z.-L."/>
            <person name="Xu J."/>
            <person name="Martin F.M."/>
        </authorList>
    </citation>
    <scope>NUCLEOTIDE SEQUENCE</scope>
    <source>
        <strain evidence="5">BR01</strain>
    </source>
</reference>
<gene>
    <name evidence="5" type="ORF">JVT61DRAFT_14642</name>
</gene>
<keyword evidence="1" id="KW-0092">Biotin</keyword>
<dbReference type="Pfam" id="PF00364">
    <property type="entry name" value="Biotin_lipoyl"/>
    <property type="match status" value="1"/>
</dbReference>
<dbReference type="InterPro" id="IPR000089">
    <property type="entry name" value="Biotin_lipoyl"/>
</dbReference>
<dbReference type="SUPFAM" id="SSF51230">
    <property type="entry name" value="Single hybrid motif"/>
    <property type="match status" value="1"/>
</dbReference>
<evidence type="ECO:0000256" key="1">
    <source>
        <dbReference type="ARBA" id="ARBA00023267"/>
    </source>
</evidence>
<dbReference type="OrthoDB" id="14612at2759"/>
<dbReference type="GO" id="GO:0003989">
    <property type="term" value="F:acetyl-CoA carboxylase activity"/>
    <property type="evidence" value="ECO:0007669"/>
    <property type="project" value="InterPro"/>
</dbReference>
<protein>
    <submittedName>
        <fullName evidence="5">Acetyl-CoA carboxylase</fullName>
    </submittedName>
</protein>
<organism evidence="5 6">
    <name type="scientific">Boletus reticuloceps</name>
    <dbReference type="NCBI Taxonomy" id="495285"/>
    <lineage>
        <taxon>Eukaryota</taxon>
        <taxon>Fungi</taxon>
        <taxon>Dikarya</taxon>
        <taxon>Basidiomycota</taxon>
        <taxon>Agaricomycotina</taxon>
        <taxon>Agaricomycetes</taxon>
        <taxon>Agaricomycetidae</taxon>
        <taxon>Boletales</taxon>
        <taxon>Boletineae</taxon>
        <taxon>Boletaceae</taxon>
        <taxon>Boletoideae</taxon>
        <taxon>Boletus</taxon>
    </lineage>
</organism>
<dbReference type="EMBL" id="JAGFBS010000008">
    <property type="protein sequence ID" value="KAG6377861.1"/>
    <property type="molecule type" value="Genomic_DNA"/>
</dbReference>
<name>A0A8I2YT36_9AGAM</name>
<dbReference type="InterPro" id="IPR001882">
    <property type="entry name" value="Biotin_BS"/>
</dbReference>
<dbReference type="AlphaFoldDB" id="A0A8I2YT36"/>
<dbReference type="Gene3D" id="2.40.50.100">
    <property type="match status" value="1"/>
</dbReference>
<dbReference type="GO" id="GO:0005524">
    <property type="term" value="F:ATP binding"/>
    <property type="evidence" value="ECO:0007669"/>
    <property type="project" value="InterPro"/>
</dbReference>
<evidence type="ECO:0000259" key="2">
    <source>
        <dbReference type="Pfam" id="PF00364"/>
    </source>
</evidence>
<accession>A0A8I2YT36</accession>
<dbReference type="InterPro" id="IPR049074">
    <property type="entry name" value="ACCA_BT"/>
</dbReference>
<comment type="caution">
    <text evidence="5">The sequence shown here is derived from an EMBL/GenBank/DDBJ whole genome shotgun (WGS) entry which is preliminary data.</text>
</comment>
<dbReference type="PANTHER" id="PTHR45728:SF3">
    <property type="entry name" value="ACETYL-COA CARBOXYLASE"/>
    <property type="match status" value="1"/>
</dbReference>
<dbReference type="GO" id="GO:0005739">
    <property type="term" value="C:mitochondrion"/>
    <property type="evidence" value="ECO:0007669"/>
    <property type="project" value="TreeGrafter"/>
</dbReference>
<feature type="domain" description="Lipoyl-binding" evidence="2">
    <location>
        <begin position="51"/>
        <end position="103"/>
    </location>
</feature>
<dbReference type="Pfam" id="PF21385">
    <property type="entry name" value="ACCA_BT"/>
    <property type="match status" value="1"/>
</dbReference>
<dbReference type="FunFam" id="2.40.50.100:FF:000005">
    <property type="entry name" value="Acetyl-CoA carboxylase 1"/>
    <property type="match status" value="1"/>
</dbReference>
<dbReference type="Proteomes" id="UP000683000">
    <property type="component" value="Unassembled WGS sequence"/>
</dbReference>
<dbReference type="GO" id="GO:0006633">
    <property type="term" value="P:fatty acid biosynthetic process"/>
    <property type="evidence" value="ECO:0007669"/>
    <property type="project" value="InterPro"/>
</dbReference>
<dbReference type="InterPro" id="IPR049076">
    <property type="entry name" value="ACCA"/>
</dbReference>
<evidence type="ECO:0000313" key="5">
    <source>
        <dbReference type="EMBL" id="KAG6377861.1"/>
    </source>
</evidence>